<evidence type="ECO:0000313" key="2">
    <source>
        <dbReference type="Proteomes" id="UP000798662"/>
    </source>
</evidence>
<comment type="caution">
    <text evidence="1">The sequence shown here is derived from an EMBL/GenBank/DDBJ whole genome shotgun (WGS) entry which is preliminary data.</text>
</comment>
<proteinExistence type="predicted"/>
<accession>A0ACC3BJB2</accession>
<keyword evidence="2" id="KW-1185">Reference proteome</keyword>
<name>A0ACC3BJB2_PYRYE</name>
<protein>
    <submittedName>
        <fullName evidence="1">Uncharacterized protein</fullName>
    </submittedName>
</protein>
<sequence length="305" mass="32276">MATPARIDRGTSFHRRSSTIRRLVTPHSPTPSHSATSRPPVQSLPPPSPSASLPYILHPIPPLFPVRSRSLPRRTFSSIGSVRTLAFSTMAAFAASTPVGVRALSGTAVTCRAPTARPATVAAAPMRMAAADEMVPDMNKRNLMNLLLTGAAGSVALGALGPYAYFFLPQSGGGGGGGVGAKDAAGNAIKEDAWLAAHPTDSRELVLGLKAEATWLIVEDKKVVPFAINAVCTHLGCVVPWVPAENKYKCPCHGSQYDKNGKVIRGPAPLSLALEHVNVDGDGNVLLSSWKEEDFRTGEAPWWNF</sequence>
<organism evidence="1 2">
    <name type="scientific">Pyropia yezoensis</name>
    <name type="common">Susabi-nori</name>
    <name type="synonym">Porphyra yezoensis</name>
    <dbReference type="NCBI Taxonomy" id="2788"/>
    <lineage>
        <taxon>Eukaryota</taxon>
        <taxon>Rhodophyta</taxon>
        <taxon>Bangiophyceae</taxon>
        <taxon>Bangiales</taxon>
        <taxon>Bangiaceae</taxon>
        <taxon>Pyropia</taxon>
    </lineage>
</organism>
<dbReference type="Proteomes" id="UP000798662">
    <property type="component" value="Chromosome 1"/>
</dbReference>
<gene>
    <name evidence="1" type="ORF">I4F81_000658</name>
</gene>
<evidence type="ECO:0000313" key="1">
    <source>
        <dbReference type="EMBL" id="KAK1858044.1"/>
    </source>
</evidence>
<reference evidence="1" key="1">
    <citation type="submission" date="2019-11" db="EMBL/GenBank/DDBJ databases">
        <title>Nori genome reveals adaptations in red seaweeds to the harsh intertidal environment.</title>
        <authorList>
            <person name="Wang D."/>
            <person name="Mao Y."/>
        </authorList>
    </citation>
    <scope>NUCLEOTIDE SEQUENCE</scope>
    <source>
        <tissue evidence="1">Gametophyte</tissue>
    </source>
</reference>
<dbReference type="EMBL" id="CM020618">
    <property type="protein sequence ID" value="KAK1858044.1"/>
    <property type="molecule type" value="Genomic_DNA"/>
</dbReference>